<keyword evidence="3 12" id="KW-0813">Transport</keyword>
<feature type="transmembrane region" description="Helical" evidence="12">
    <location>
        <begin position="86"/>
        <end position="105"/>
    </location>
</feature>
<protein>
    <recommendedName>
        <fullName evidence="12">Innexin</fullName>
    </recommendedName>
</protein>
<evidence type="ECO:0000256" key="3">
    <source>
        <dbReference type="ARBA" id="ARBA00022448"/>
    </source>
</evidence>
<evidence type="ECO:0000256" key="7">
    <source>
        <dbReference type="ARBA" id="ARBA00022949"/>
    </source>
</evidence>
<evidence type="ECO:0000256" key="8">
    <source>
        <dbReference type="ARBA" id="ARBA00022989"/>
    </source>
</evidence>
<name>A0AAW1CJZ7_9HEMI</name>
<dbReference type="EMBL" id="JAPXFL010000012">
    <property type="protein sequence ID" value="KAK9498874.1"/>
    <property type="molecule type" value="Genomic_DNA"/>
</dbReference>
<evidence type="ECO:0000313" key="13">
    <source>
        <dbReference type="EMBL" id="KAK9498874.1"/>
    </source>
</evidence>
<keyword evidence="11 12" id="KW-0407">Ion channel</keyword>
<keyword evidence="8 12" id="KW-1133">Transmembrane helix</keyword>
<evidence type="ECO:0000256" key="9">
    <source>
        <dbReference type="ARBA" id="ARBA00023065"/>
    </source>
</evidence>
<dbReference type="GO" id="GO:0005243">
    <property type="term" value="F:gap junction channel activity"/>
    <property type="evidence" value="ECO:0007669"/>
    <property type="project" value="TreeGrafter"/>
</dbReference>
<comment type="subcellular location">
    <subcellularLocation>
        <location evidence="1">Cell junction</location>
        <location evidence="1">Gap junction</location>
    </subcellularLocation>
    <subcellularLocation>
        <location evidence="2 12">Cell membrane</location>
        <topology evidence="2 12">Multi-pass membrane protein</topology>
    </subcellularLocation>
</comment>
<dbReference type="Pfam" id="PF00876">
    <property type="entry name" value="Innexin"/>
    <property type="match status" value="1"/>
</dbReference>
<evidence type="ECO:0000256" key="5">
    <source>
        <dbReference type="ARBA" id="ARBA00022692"/>
    </source>
</evidence>
<sequence length="347" mass="41220">MLVLGKFTKNVKIRRTDVYIDNIVFRLHYRITFWFLIVCVLIVGSREYMKEHISCIAENYLKNVINTYCFFATTFTVIKYHNYYQWVPFVLFFQAILFYLPHLTWKYYEAGRMEKIVHYMKTSPLTAPEEDVKIKDLHIESESSRKKKILWLESYLTLNRFLINRDWAKNLVFCELLNFLNLNFQIYLMNGINWYNSKDTLDMVFPKVTKCTFHKYGSTGTVQIHDTICVMGLNIINEKIYLVLWFWILALYISTLLGLIWRVLTLCLHSELSPGPALKKQDVLVLSKNLCFSDWLFLYYLGKNMDGNMFRNIVGHISNTIQGKNDDDKYLLLEQTPMSSRKDESFC</sequence>
<keyword evidence="14" id="KW-1185">Reference proteome</keyword>
<comment type="similarity">
    <text evidence="12">Belongs to the pannexin family.</text>
</comment>
<dbReference type="InterPro" id="IPR000990">
    <property type="entry name" value="Innexin"/>
</dbReference>
<evidence type="ECO:0000313" key="14">
    <source>
        <dbReference type="Proteomes" id="UP001461498"/>
    </source>
</evidence>
<dbReference type="GO" id="GO:0007602">
    <property type="term" value="P:phototransduction"/>
    <property type="evidence" value="ECO:0007669"/>
    <property type="project" value="TreeGrafter"/>
</dbReference>
<dbReference type="PANTHER" id="PTHR11893">
    <property type="entry name" value="INNEXIN"/>
    <property type="match status" value="1"/>
</dbReference>
<gene>
    <name evidence="12" type="primary">inx</name>
    <name evidence="13" type="ORF">O3M35_003429</name>
</gene>
<evidence type="ECO:0000256" key="4">
    <source>
        <dbReference type="ARBA" id="ARBA00022475"/>
    </source>
</evidence>
<accession>A0AAW1CJZ7</accession>
<dbReference type="PANTHER" id="PTHR11893:SF38">
    <property type="entry name" value="INNEXIN INX7"/>
    <property type="match status" value="1"/>
</dbReference>
<keyword evidence="7" id="KW-0965">Cell junction</keyword>
<evidence type="ECO:0000256" key="6">
    <source>
        <dbReference type="ARBA" id="ARBA00022868"/>
    </source>
</evidence>
<evidence type="ECO:0000256" key="2">
    <source>
        <dbReference type="ARBA" id="ARBA00004651"/>
    </source>
</evidence>
<keyword evidence="10 12" id="KW-0472">Membrane</keyword>
<comment type="caution">
    <text evidence="13">The sequence shown here is derived from an EMBL/GenBank/DDBJ whole genome shotgun (WGS) entry which is preliminary data.</text>
</comment>
<dbReference type="AlphaFoldDB" id="A0AAW1CJZ7"/>
<feature type="transmembrane region" description="Helical" evidence="12">
    <location>
        <begin position="31"/>
        <end position="48"/>
    </location>
</feature>
<feature type="transmembrane region" description="Helical" evidence="12">
    <location>
        <begin position="283"/>
        <end position="301"/>
    </location>
</feature>
<comment type="function">
    <text evidence="12">Structural component of the gap junctions.</text>
</comment>
<keyword evidence="5 12" id="KW-0812">Transmembrane</keyword>
<keyword evidence="9 12" id="KW-0406">Ion transport</keyword>
<proteinExistence type="inferred from homology"/>
<evidence type="ECO:0000256" key="12">
    <source>
        <dbReference type="RuleBase" id="RU010713"/>
    </source>
</evidence>
<dbReference type="GO" id="GO:0005921">
    <property type="term" value="C:gap junction"/>
    <property type="evidence" value="ECO:0007669"/>
    <property type="project" value="UniProtKB-SubCell"/>
</dbReference>
<dbReference type="Proteomes" id="UP001461498">
    <property type="component" value="Unassembled WGS sequence"/>
</dbReference>
<reference evidence="13 14" key="1">
    <citation type="submission" date="2022-12" db="EMBL/GenBank/DDBJ databases">
        <title>Chromosome-level genome assembly of true bugs.</title>
        <authorList>
            <person name="Ma L."/>
            <person name="Li H."/>
        </authorList>
    </citation>
    <scope>NUCLEOTIDE SEQUENCE [LARGE SCALE GENOMIC DNA]</scope>
    <source>
        <strain evidence="13">Lab_2022b</strain>
    </source>
</reference>
<evidence type="ECO:0000256" key="11">
    <source>
        <dbReference type="ARBA" id="ARBA00023303"/>
    </source>
</evidence>
<evidence type="ECO:0000256" key="10">
    <source>
        <dbReference type="ARBA" id="ARBA00023136"/>
    </source>
</evidence>
<organism evidence="13 14">
    <name type="scientific">Rhynocoris fuscipes</name>
    <dbReference type="NCBI Taxonomy" id="488301"/>
    <lineage>
        <taxon>Eukaryota</taxon>
        <taxon>Metazoa</taxon>
        <taxon>Ecdysozoa</taxon>
        <taxon>Arthropoda</taxon>
        <taxon>Hexapoda</taxon>
        <taxon>Insecta</taxon>
        <taxon>Pterygota</taxon>
        <taxon>Neoptera</taxon>
        <taxon>Paraneoptera</taxon>
        <taxon>Hemiptera</taxon>
        <taxon>Heteroptera</taxon>
        <taxon>Panheteroptera</taxon>
        <taxon>Cimicomorpha</taxon>
        <taxon>Reduviidae</taxon>
        <taxon>Harpactorinae</taxon>
        <taxon>Harpactorini</taxon>
        <taxon>Rhynocoris</taxon>
    </lineage>
</organism>
<dbReference type="PRINTS" id="PR01262">
    <property type="entry name" value="INNEXIN"/>
</dbReference>
<dbReference type="GO" id="GO:0034220">
    <property type="term" value="P:monoatomic ion transmembrane transport"/>
    <property type="evidence" value="ECO:0007669"/>
    <property type="project" value="UniProtKB-KW"/>
</dbReference>
<keyword evidence="6" id="KW-0303">Gap junction</keyword>
<feature type="transmembrane region" description="Helical" evidence="12">
    <location>
        <begin position="240"/>
        <end position="263"/>
    </location>
</feature>
<dbReference type="GO" id="GO:0005886">
    <property type="term" value="C:plasma membrane"/>
    <property type="evidence" value="ECO:0007669"/>
    <property type="project" value="UniProtKB-SubCell"/>
</dbReference>
<evidence type="ECO:0000256" key="1">
    <source>
        <dbReference type="ARBA" id="ARBA00004610"/>
    </source>
</evidence>
<dbReference type="PROSITE" id="PS51013">
    <property type="entry name" value="PANNEXIN"/>
    <property type="match status" value="1"/>
</dbReference>
<keyword evidence="4" id="KW-1003">Cell membrane</keyword>